<evidence type="ECO:0000259" key="12">
    <source>
        <dbReference type="PROSITE" id="PS51296"/>
    </source>
</evidence>
<evidence type="ECO:0000313" key="13">
    <source>
        <dbReference type="EMBL" id="PRX57921.1"/>
    </source>
</evidence>
<evidence type="ECO:0000256" key="1">
    <source>
        <dbReference type="ARBA" id="ARBA00004141"/>
    </source>
</evidence>
<feature type="transmembrane region" description="Helical" evidence="11">
    <location>
        <begin position="169"/>
        <end position="187"/>
    </location>
</feature>
<keyword evidence="8 11" id="KW-0472">Membrane</keyword>
<dbReference type="PANTHER" id="PTHR21496:SF0">
    <property type="entry name" value="RIESKE DOMAIN-CONTAINING PROTEIN"/>
    <property type="match status" value="1"/>
</dbReference>
<keyword evidence="6" id="KW-0408">Iron</keyword>
<dbReference type="GO" id="GO:0051537">
    <property type="term" value="F:2 iron, 2 sulfur cluster binding"/>
    <property type="evidence" value="ECO:0007669"/>
    <property type="project" value="UniProtKB-KW"/>
</dbReference>
<feature type="transmembrane region" description="Helical" evidence="11">
    <location>
        <begin position="128"/>
        <end position="148"/>
    </location>
</feature>
<dbReference type="RefSeq" id="WP_106144778.1">
    <property type="nucleotide sequence ID" value="NZ_PVYX01000001.1"/>
</dbReference>
<comment type="subcellular location">
    <subcellularLocation>
        <location evidence="1">Membrane</location>
        <topology evidence="1">Multi-pass membrane protein</topology>
    </subcellularLocation>
</comment>
<dbReference type="Pfam" id="PF01794">
    <property type="entry name" value="Ferric_reduct"/>
    <property type="match status" value="1"/>
</dbReference>
<gene>
    <name evidence="13" type="ORF">CLV81_1935</name>
</gene>
<dbReference type="OrthoDB" id="593800at2"/>
<sequence>MGLDYKLVLWNKHKKKYDKIFALSIVLYLVLFIVLTLLLNPEGTAETLIIRAFGSLAILMLHIILIIGPLCRLNPQFLPILYNRRHLGVSMFLAALIHGTFAIIQFHTLGNTNPIVSVFTSNLDYGSLTNFPFQVLGFLALLILFFMASTSHDFFLKNLSPKIWKGLHMMVYVAYALITLHVFLGAFQQETSLPTIGIMLVGFILVSGLHLTAAFKETKNDNIKKKKEEDGWLKVCQVREIMENRAKIFTVNQERVAIFKYQGKLSAIHNVCKHQGGPLGEGKIVDGCVTCPWHGYQYLPQNGQSPPPFTEKVATYELRVQNGWVFIKPEAFPEGTEVEPAKI</sequence>
<protein>
    <submittedName>
        <fullName evidence="13">Nitrite reductase/ring-hydroxylating ferredoxin subunit</fullName>
    </submittedName>
</protein>
<dbReference type="PANTHER" id="PTHR21496">
    <property type="entry name" value="FERREDOXIN-RELATED"/>
    <property type="match status" value="1"/>
</dbReference>
<feature type="transmembrane region" description="Helical" evidence="11">
    <location>
        <begin position="87"/>
        <end position="108"/>
    </location>
</feature>
<evidence type="ECO:0000256" key="2">
    <source>
        <dbReference type="ARBA" id="ARBA00022692"/>
    </source>
</evidence>
<evidence type="ECO:0000256" key="6">
    <source>
        <dbReference type="ARBA" id="ARBA00023004"/>
    </source>
</evidence>
<keyword evidence="5 11" id="KW-1133">Transmembrane helix</keyword>
<keyword evidence="4" id="KW-0479">Metal-binding</keyword>
<feature type="domain" description="Rieske" evidence="12">
    <location>
        <begin position="233"/>
        <end position="327"/>
    </location>
</feature>
<dbReference type="SUPFAM" id="SSF50022">
    <property type="entry name" value="ISP domain"/>
    <property type="match status" value="1"/>
</dbReference>
<dbReference type="GO" id="GO:0016020">
    <property type="term" value="C:membrane"/>
    <property type="evidence" value="ECO:0007669"/>
    <property type="project" value="UniProtKB-SubCell"/>
</dbReference>
<dbReference type="AlphaFoldDB" id="A0A2T0MK21"/>
<keyword evidence="7" id="KW-0411">Iron-sulfur</keyword>
<accession>A0A2T0MK21</accession>
<dbReference type="InterPro" id="IPR013130">
    <property type="entry name" value="Fe3_Rdtase_TM_dom"/>
</dbReference>
<evidence type="ECO:0000256" key="5">
    <source>
        <dbReference type="ARBA" id="ARBA00022989"/>
    </source>
</evidence>
<comment type="caution">
    <text evidence="13">The sequence shown here is derived from an EMBL/GenBank/DDBJ whole genome shotgun (WGS) entry which is preliminary data.</text>
</comment>
<feature type="transmembrane region" description="Helical" evidence="11">
    <location>
        <begin position="193"/>
        <end position="215"/>
    </location>
</feature>
<keyword evidence="3" id="KW-0001">2Fe-2S</keyword>
<feature type="transmembrane region" description="Helical" evidence="11">
    <location>
        <begin position="52"/>
        <end position="75"/>
    </location>
</feature>
<evidence type="ECO:0000256" key="10">
    <source>
        <dbReference type="ARBA" id="ARBA00038001"/>
    </source>
</evidence>
<dbReference type="InterPro" id="IPR017941">
    <property type="entry name" value="Rieske_2Fe-2S"/>
</dbReference>
<dbReference type="Proteomes" id="UP000237640">
    <property type="component" value="Unassembled WGS sequence"/>
</dbReference>
<feature type="transmembrane region" description="Helical" evidence="11">
    <location>
        <begin position="20"/>
        <end position="40"/>
    </location>
</feature>
<evidence type="ECO:0000313" key="14">
    <source>
        <dbReference type="Proteomes" id="UP000237640"/>
    </source>
</evidence>
<organism evidence="13 14">
    <name type="scientific">Flagellimonas meridianipacifica</name>
    <dbReference type="NCBI Taxonomy" id="1080225"/>
    <lineage>
        <taxon>Bacteria</taxon>
        <taxon>Pseudomonadati</taxon>
        <taxon>Bacteroidota</taxon>
        <taxon>Flavobacteriia</taxon>
        <taxon>Flavobacteriales</taxon>
        <taxon>Flavobacteriaceae</taxon>
        <taxon>Flagellimonas</taxon>
    </lineage>
</organism>
<evidence type="ECO:0000256" key="4">
    <source>
        <dbReference type="ARBA" id="ARBA00022723"/>
    </source>
</evidence>
<evidence type="ECO:0000256" key="7">
    <source>
        <dbReference type="ARBA" id="ARBA00023014"/>
    </source>
</evidence>
<keyword evidence="14" id="KW-1185">Reference proteome</keyword>
<keyword evidence="2 11" id="KW-0812">Transmembrane</keyword>
<dbReference type="InterPro" id="IPR036922">
    <property type="entry name" value="Rieske_2Fe-2S_sf"/>
</dbReference>
<evidence type="ECO:0000256" key="11">
    <source>
        <dbReference type="SAM" id="Phobius"/>
    </source>
</evidence>
<comment type="similarity">
    <text evidence="10">Belongs to the bacterial ring-hydroxylating dioxygenase ferredoxin component family.</text>
</comment>
<evidence type="ECO:0000256" key="9">
    <source>
        <dbReference type="ARBA" id="ARBA00034078"/>
    </source>
</evidence>
<dbReference type="Pfam" id="PF00355">
    <property type="entry name" value="Rieske"/>
    <property type="match status" value="1"/>
</dbReference>
<dbReference type="GO" id="GO:0046872">
    <property type="term" value="F:metal ion binding"/>
    <property type="evidence" value="ECO:0007669"/>
    <property type="project" value="UniProtKB-KW"/>
</dbReference>
<comment type="cofactor">
    <cofactor evidence="9">
        <name>[2Fe-2S] cluster</name>
        <dbReference type="ChEBI" id="CHEBI:190135"/>
    </cofactor>
</comment>
<evidence type="ECO:0000256" key="8">
    <source>
        <dbReference type="ARBA" id="ARBA00023136"/>
    </source>
</evidence>
<reference evidence="13 14" key="1">
    <citation type="submission" date="2018-03" db="EMBL/GenBank/DDBJ databases">
        <title>Genomic Encyclopedia of Archaeal and Bacterial Type Strains, Phase II (KMG-II): from individual species to whole genera.</title>
        <authorList>
            <person name="Goeker M."/>
        </authorList>
    </citation>
    <scope>NUCLEOTIDE SEQUENCE [LARGE SCALE GENOMIC DNA]</scope>
    <source>
        <strain evidence="13 14">DSM 25027</strain>
    </source>
</reference>
<dbReference type="Gene3D" id="2.102.10.10">
    <property type="entry name" value="Rieske [2Fe-2S] iron-sulphur domain"/>
    <property type="match status" value="1"/>
</dbReference>
<name>A0A2T0MK21_9FLAO</name>
<dbReference type="EMBL" id="PVYX01000001">
    <property type="protein sequence ID" value="PRX57921.1"/>
    <property type="molecule type" value="Genomic_DNA"/>
</dbReference>
<dbReference type="PROSITE" id="PS51296">
    <property type="entry name" value="RIESKE"/>
    <property type="match status" value="1"/>
</dbReference>
<proteinExistence type="inferred from homology"/>
<evidence type="ECO:0000256" key="3">
    <source>
        <dbReference type="ARBA" id="ARBA00022714"/>
    </source>
</evidence>